<reference evidence="2" key="1">
    <citation type="submission" date="2021-06" db="EMBL/GenBank/DDBJ databases">
        <title>Comparative genomics, transcriptomics and evolutionary studies reveal genomic signatures of adaptation to plant cell wall in hemibiotrophic fungi.</title>
        <authorList>
            <consortium name="DOE Joint Genome Institute"/>
            <person name="Baroncelli R."/>
            <person name="Diaz J.F."/>
            <person name="Benocci T."/>
            <person name="Peng M."/>
            <person name="Battaglia E."/>
            <person name="Haridas S."/>
            <person name="Andreopoulos W."/>
            <person name="Labutti K."/>
            <person name="Pangilinan J."/>
            <person name="Floch G.L."/>
            <person name="Makela M.R."/>
            <person name="Henrissat B."/>
            <person name="Grigoriev I.V."/>
            <person name="Crouch J.A."/>
            <person name="De Vries R.P."/>
            <person name="Sukno S.A."/>
            <person name="Thon M.R."/>
        </authorList>
    </citation>
    <scope>NUCLEOTIDE SEQUENCE</scope>
    <source>
        <strain evidence="2">CBS 125086</strain>
    </source>
</reference>
<accession>A0AAD8PM83</accession>
<evidence type="ECO:0000256" key="1">
    <source>
        <dbReference type="SAM" id="MobiDB-lite"/>
    </source>
</evidence>
<dbReference type="EMBL" id="JAHLJV010000105">
    <property type="protein sequence ID" value="KAK1572695.1"/>
    <property type="molecule type" value="Genomic_DNA"/>
</dbReference>
<proteinExistence type="predicted"/>
<organism evidence="2 3">
    <name type="scientific">Colletotrichum navitas</name>
    <dbReference type="NCBI Taxonomy" id="681940"/>
    <lineage>
        <taxon>Eukaryota</taxon>
        <taxon>Fungi</taxon>
        <taxon>Dikarya</taxon>
        <taxon>Ascomycota</taxon>
        <taxon>Pezizomycotina</taxon>
        <taxon>Sordariomycetes</taxon>
        <taxon>Hypocreomycetidae</taxon>
        <taxon>Glomerellales</taxon>
        <taxon>Glomerellaceae</taxon>
        <taxon>Colletotrichum</taxon>
        <taxon>Colletotrichum graminicola species complex</taxon>
    </lineage>
</organism>
<dbReference type="AlphaFoldDB" id="A0AAD8PM83"/>
<feature type="compositionally biased region" description="Basic and acidic residues" evidence="1">
    <location>
        <begin position="92"/>
        <end position="101"/>
    </location>
</feature>
<evidence type="ECO:0000313" key="3">
    <source>
        <dbReference type="Proteomes" id="UP001230504"/>
    </source>
</evidence>
<dbReference type="GeneID" id="85446842"/>
<dbReference type="RefSeq" id="XP_060408486.1">
    <property type="nucleotide sequence ID" value="XM_060562602.1"/>
</dbReference>
<protein>
    <submittedName>
        <fullName evidence="2">Uncharacterized protein</fullName>
    </submittedName>
</protein>
<comment type="caution">
    <text evidence="2">The sequence shown here is derived from an EMBL/GenBank/DDBJ whole genome shotgun (WGS) entry which is preliminary data.</text>
</comment>
<feature type="compositionally biased region" description="Basic and acidic residues" evidence="1">
    <location>
        <begin position="18"/>
        <end position="60"/>
    </location>
</feature>
<keyword evidence="3" id="KW-1185">Reference proteome</keyword>
<gene>
    <name evidence="2" type="ORF">LY79DRAFT_653434</name>
</gene>
<evidence type="ECO:0000313" key="2">
    <source>
        <dbReference type="EMBL" id="KAK1572695.1"/>
    </source>
</evidence>
<feature type="compositionally biased region" description="Basic and acidic residues" evidence="1">
    <location>
        <begin position="1"/>
        <end position="11"/>
    </location>
</feature>
<name>A0AAD8PM83_9PEZI</name>
<feature type="region of interest" description="Disordered" evidence="1">
    <location>
        <begin position="1"/>
        <end position="101"/>
    </location>
</feature>
<sequence length="101" mass="11333">MDMVRDIRNLHLGEAPSDETKKSVPSQKEPKTPLGERKKSSLNLKETEGTISGKKERNILDLKGSIKRSMSQMPKPQRPHTNLGAVFEPLAQEERPMEPTA</sequence>
<dbReference type="Proteomes" id="UP001230504">
    <property type="component" value="Unassembled WGS sequence"/>
</dbReference>